<dbReference type="InterPro" id="IPR013694">
    <property type="entry name" value="VIT"/>
</dbReference>
<feature type="compositionally biased region" description="Low complexity" evidence="1">
    <location>
        <begin position="380"/>
        <end position="391"/>
    </location>
</feature>
<dbReference type="PANTHER" id="PTHR45737:SF6">
    <property type="entry name" value="VON WILLEBRAND FACTOR A DOMAIN-CONTAINING PROTEIN 5A"/>
    <property type="match status" value="1"/>
</dbReference>
<dbReference type="Gene3D" id="3.40.50.410">
    <property type="entry name" value="von Willebrand factor, type A domain"/>
    <property type="match status" value="1"/>
</dbReference>
<feature type="transmembrane region" description="Helical" evidence="2">
    <location>
        <begin position="781"/>
        <end position="801"/>
    </location>
</feature>
<dbReference type="PANTHER" id="PTHR45737">
    <property type="entry name" value="VON WILLEBRAND FACTOR A DOMAIN-CONTAINING PROTEIN 5A"/>
    <property type="match status" value="1"/>
</dbReference>
<keyword evidence="2" id="KW-0472">Membrane</keyword>
<evidence type="ECO:0000313" key="5">
    <source>
        <dbReference type="EMBL" id="GGI84214.1"/>
    </source>
</evidence>
<name>A0A917NAR4_9GAMM</name>
<feature type="domain" description="VIT" evidence="4">
    <location>
        <begin position="89"/>
        <end position="217"/>
    </location>
</feature>
<evidence type="ECO:0000313" key="6">
    <source>
        <dbReference type="Proteomes" id="UP000613743"/>
    </source>
</evidence>
<keyword evidence="2" id="KW-1133">Transmembrane helix</keyword>
<dbReference type="EMBL" id="BMPZ01000005">
    <property type="protein sequence ID" value="GGI84214.1"/>
    <property type="molecule type" value="Genomic_DNA"/>
</dbReference>
<dbReference type="SUPFAM" id="SSF53300">
    <property type="entry name" value="vWA-like"/>
    <property type="match status" value="1"/>
</dbReference>
<dbReference type="PROSITE" id="PS50234">
    <property type="entry name" value="VWFA"/>
    <property type="match status" value="1"/>
</dbReference>
<sequence length="809" mass="89085">MKQVLLTHILTSTGSNRHINQDSAKTRAKNIAKSNQWGWGEQLADAVQVGAISGLLWLLLAWSGDLLASEQTSYQQAAEPNHTEDLNSGLLQYQNDAGEVLIDIPLETHVSMQISGWVNRVQVRQTFKNPTDDWLSGKYLFPLPTNAAVDGLKMHIGSRVIEGQIQTKAKAKKTFAAAKAAGKRASLVEQKRPNMFTSAVANLGPRETLIVEVNYQELVDYDAGEFSLRFPMTITPRYGTQASQPEGGLAQALKEQSSARLESGAYWWPKTETRQKALTGRATDSDEVLDNGVRVSMNINLDGGIGLAELSSTYHDITKVYDEQGNYQISLKPGYRADRDFELRWRLATGEQPQAVMFHQLGRTYPEQRSYNVKEEDTASQSISGSQQLGSVPSRAQERESYQLLMVMPPHMDATTSAVLPRELILVVDTSGSMSGDAMIQARQATLEALEGLAPQDSFNIIAFNHQVSKFAQQSIPVNPQNISQAKRFVQRLISDGGTELGLAMQAALLDPQSLPTESEQTQQQKLRQVIFMTDGAIQDEKSLFNLIQNSLGVTRLFTVGIGSAPNSHFMQRAAHIGRGSYTYIGKTSEVRSKMKSLLNKVASPVLTDIELAYADGTVPDYWPSPITDLYFGEPILITIKSKPSQLQPIQISGQIAGQFWSQRVDVTLPTKPMEGETKISQTEAMKPVQGSAKGLDLVWARQQISALALQENPMTASKIKQQITGLALSYHLVSKHTSLVAVDVTPARPSQAVMNEGVVRSLRPHHQLAPMPQTASSSLLYIQLGMGLMIFSALWLLLCFRRQRGVAI</sequence>
<protein>
    <submittedName>
        <fullName evidence="5">Marine proteobacterial sortase target protein</fullName>
    </submittedName>
</protein>
<feature type="domain" description="VWFA" evidence="3">
    <location>
        <begin position="423"/>
        <end position="602"/>
    </location>
</feature>
<evidence type="ECO:0000259" key="3">
    <source>
        <dbReference type="PROSITE" id="PS50234"/>
    </source>
</evidence>
<proteinExistence type="predicted"/>
<accession>A0A917NAR4</accession>
<dbReference type="Pfam" id="PF13768">
    <property type="entry name" value="VWA_3"/>
    <property type="match status" value="1"/>
</dbReference>
<dbReference type="SMART" id="SM00609">
    <property type="entry name" value="VIT"/>
    <property type="match status" value="1"/>
</dbReference>
<dbReference type="Proteomes" id="UP000613743">
    <property type="component" value="Unassembled WGS sequence"/>
</dbReference>
<keyword evidence="2" id="KW-0812">Transmembrane</keyword>
<reference evidence="5" key="2">
    <citation type="submission" date="2020-09" db="EMBL/GenBank/DDBJ databases">
        <authorList>
            <person name="Sun Q."/>
            <person name="Ohkuma M."/>
        </authorList>
    </citation>
    <scope>NUCLEOTIDE SEQUENCE</scope>
    <source>
        <strain evidence="5">JCM 30804</strain>
    </source>
</reference>
<dbReference type="Pfam" id="PF08487">
    <property type="entry name" value="VIT"/>
    <property type="match status" value="1"/>
</dbReference>
<dbReference type="NCBIfam" id="TIGR03788">
    <property type="entry name" value="marine_srt_targ"/>
    <property type="match status" value="1"/>
</dbReference>
<organism evidence="5 6">
    <name type="scientific">Shewanella gelidii</name>
    <dbReference type="NCBI Taxonomy" id="1642821"/>
    <lineage>
        <taxon>Bacteria</taxon>
        <taxon>Pseudomonadati</taxon>
        <taxon>Pseudomonadota</taxon>
        <taxon>Gammaproteobacteria</taxon>
        <taxon>Alteromonadales</taxon>
        <taxon>Shewanellaceae</taxon>
        <taxon>Shewanella</taxon>
    </lineage>
</organism>
<evidence type="ECO:0000256" key="1">
    <source>
        <dbReference type="SAM" id="MobiDB-lite"/>
    </source>
</evidence>
<dbReference type="RefSeq" id="WP_188920801.1">
    <property type="nucleotide sequence ID" value="NZ_BMPZ01000005.1"/>
</dbReference>
<dbReference type="InterPro" id="IPR036465">
    <property type="entry name" value="vWFA_dom_sf"/>
</dbReference>
<dbReference type="SMART" id="SM00327">
    <property type="entry name" value="VWA"/>
    <property type="match status" value="1"/>
</dbReference>
<comment type="caution">
    <text evidence="5">The sequence shown here is derived from an EMBL/GenBank/DDBJ whole genome shotgun (WGS) entry which is preliminary data.</text>
</comment>
<reference evidence="5" key="1">
    <citation type="journal article" date="2014" name="Int. J. Syst. Evol. Microbiol.">
        <title>Complete genome sequence of Corynebacterium casei LMG S-19264T (=DSM 44701T), isolated from a smear-ripened cheese.</title>
        <authorList>
            <consortium name="US DOE Joint Genome Institute (JGI-PGF)"/>
            <person name="Walter F."/>
            <person name="Albersmeier A."/>
            <person name="Kalinowski J."/>
            <person name="Ruckert C."/>
        </authorList>
    </citation>
    <scope>NUCLEOTIDE SEQUENCE</scope>
    <source>
        <strain evidence="5">JCM 30804</strain>
    </source>
</reference>
<dbReference type="InterPro" id="IPR022440">
    <property type="entry name" value="CHP03788"/>
</dbReference>
<gene>
    <name evidence="5" type="ORF">GCM10009332_21830</name>
</gene>
<dbReference type="InterPro" id="IPR002035">
    <property type="entry name" value="VWF_A"/>
</dbReference>
<dbReference type="PROSITE" id="PS51468">
    <property type="entry name" value="VIT"/>
    <property type="match status" value="1"/>
</dbReference>
<feature type="region of interest" description="Disordered" evidence="1">
    <location>
        <begin position="373"/>
        <end position="394"/>
    </location>
</feature>
<dbReference type="AlphaFoldDB" id="A0A917NAR4"/>
<evidence type="ECO:0000259" key="4">
    <source>
        <dbReference type="PROSITE" id="PS51468"/>
    </source>
</evidence>
<keyword evidence="6" id="KW-1185">Reference proteome</keyword>
<evidence type="ECO:0000256" key="2">
    <source>
        <dbReference type="SAM" id="Phobius"/>
    </source>
</evidence>